<comment type="cofactor">
    <cofactor evidence="1">
        <name>pyridoxal 5'-phosphate</name>
        <dbReference type="ChEBI" id="CHEBI:597326"/>
    </cofactor>
</comment>
<feature type="active site" description="Proton acceptor" evidence="2">
    <location>
        <position position="189"/>
    </location>
</feature>
<comment type="caution">
    <text evidence="5">The sequence shown here is derived from an EMBL/GenBank/DDBJ whole genome shotgun (WGS) entry which is preliminary data.</text>
</comment>
<dbReference type="GO" id="GO:0000271">
    <property type="term" value="P:polysaccharide biosynthetic process"/>
    <property type="evidence" value="ECO:0007669"/>
    <property type="project" value="TreeGrafter"/>
</dbReference>
<evidence type="ECO:0000256" key="3">
    <source>
        <dbReference type="PIRSR" id="PIRSR000390-2"/>
    </source>
</evidence>
<evidence type="ECO:0000256" key="4">
    <source>
        <dbReference type="RuleBase" id="RU004508"/>
    </source>
</evidence>
<dbReference type="InterPro" id="IPR000653">
    <property type="entry name" value="DegT/StrS_aminotransferase"/>
</dbReference>
<gene>
    <name evidence="5" type="ORF">BAUR9175_01669</name>
</gene>
<dbReference type="AlphaFoldDB" id="A0A2H1IT53"/>
<name>A0A2H1IT53_BREAU</name>
<dbReference type="PANTHER" id="PTHR30244">
    <property type="entry name" value="TRANSAMINASE"/>
    <property type="match status" value="1"/>
</dbReference>
<dbReference type="Gene3D" id="3.40.640.10">
    <property type="entry name" value="Type I PLP-dependent aspartate aminotransferase-like (Major domain)"/>
    <property type="match status" value="1"/>
</dbReference>
<organism evidence="5 6">
    <name type="scientific">Brevibacterium aurantiacum</name>
    <dbReference type="NCBI Taxonomy" id="273384"/>
    <lineage>
        <taxon>Bacteria</taxon>
        <taxon>Bacillati</taxon>
        <taxon>Actinomycetota</taxon>
        <taxon>Actinomycetes</taxon>
        <taxon>Micrococcales</taxon>
        <taxon>Brevibacteriaceae</taxon>
        <taxon>Brevibacterium</taxon>
    </lineage>
</organism>
<evidence type="ECO:0000256" key="1">
    <source>
        <dbReference type="ARBA" id="ARBA00001933"/>
    </source>
</evidence>
<dbReference type="InterPro" id="IPR015421">
    <property type="entry name" value="PyrdxlP-dep_Trfase_major"/>
</dbReference>
<dbReference type="Gene3D" id="3.90.1150.10">
    <property type="entry name" value="Aspartate Aminotransferase, domain 1"/>
    <property type="match status" value="1"/>
</dbReference>
<dbReference type="CDD" id="cd00616">
    <property type="entry name" value="AHBA_syn"/>
    <property type="match status" value="1"/>
</dbReference>
<evidence type="ECO:0000313" key="6">
    <source>
        <dbReference type="Proteomes" id="UP000234525"/>
    </source>
</evidence>
<dbReference type="Proteomes" id="UP000234525">
    <property type="component" value="Unassembled WGS sequence"/>
</dbReference>
<dbReference type="PANTHER" id="PTHR30244:SF34">
    <property type="entry name" value="DTDP-4-AMINO-4,6-DIDEOXYGALACTOSE TRANSAMINASE"/>
    <property type="match status" value="1"/>
</dbReference>
<protein>
    <submittedName>
        <fullName evidence="5">dTDP-4-amino-4,6-dideoxygalactose transaminase</fullName>
    </submittedName>
</protein>
<dbReference type="SUPFAM" id="SSF53383">
    <property type="entry name" value="PLP-dependent transferases"/>
    <property type="match status" value="1"/>
</dbReference>
<reference evidence="5" key="1">
    <citation type="submission" date="2017-03" db="EMBL/GenBank/DDBJ databases">
        <authorList>
            <person name="Monnet C."/>
        </authorList>
    </citation>
    <scope>NUCLEOTIDE SEQUENCE [LARGE SCALE GENOMIC DNA]</scope>
    <source>
        <strain evidence="5">ATCC 9175</strain>
    </source>
</reference>
<keyword evidence="6" id="KW-1185">Reference proteome</keyword>
<dbReference type="InterPro" id="IPR015422">
    <property type="entry name" value="PyrdxlP-dep_Trfase_small"/>
</dbReference>
<dbReference type="PIRSF" id="PIRSF000390">
    <property type="entry name" value="PLP_StrS"/>
    <property type="match status" value="1"/>
</dbReference>
<evidence type="ECO:0000313" key="5">
    <source>
        <dbReference type="EMBL" id="SMX78387.1"/>
    </source>
</evidence>
<sequence>MNETIPLCVPSVGIAEEAAVSMALRSGWVAPAGPQVDAFEAELAELTERPAAVSVSSGTAALHLSLLAAGISAGDEVAVATLTFAATANAVAYIGATPVFIDCDESGLMSPELLRLALSERAAAGRPIRAVVPVDVYGRPVDHPAIAEAARDFGAIVVADAAESIGARLGGRPAGSFGDFAALSFNGNKIITTSSGGAVLCPDTDAAEYVRYLATQARQPVPHYEHTEIGYNYRLSNILAALGSAQLARLPEILRAKRSIYEAYRNMAERLDGVSVLDAAEGNCWMNALILDSEQDAAEMARNLAEVGIETRPVFKPMHLQPVHSGSDPSYITGRAEDLFRRGIVLPSSTDLSAEQIHRVTDAVTAACTSRSRV</sequence>
<dbReference type="EMBL" id="FXZB01000010">
    <property type="protein sequence ID" value="SMX78387.1"/>
    <property type="molecule type" value="Genomic_DNA"/>
</dbReference>
<dbReference type="RefSeq" id="WP_101583483.1">
    <property type="nucleotide sequence ID" value="NZ_BJME01000002.1"/>
</dbReference>
<dbReference type="GO" id="GO:0030170">
    <property type="term" value="F:pyridoxal phosphate binding"/>
    <property type="evidence" value="ECO:0007669"/>
    <property type="project" value="TreeGrafter"/>
</dbReference>
<comment type="similarity">
    <text evidence="4">Belongs to the DegT/DnrJ/EryC1 family.</text>
</comment>
<dbReference type="Pfam" id="PF01041">
    <property type="entry name" value="DegT_DnrJ_EryC1"/>
    <property type="match status" value="1"/>
</dbReference>
<dbReference type="GO" id="GO:0008483">
    <property type="term" value="F:transaminase activity"/>
    <property type="evidence" value="ECO:0007669"/>
    <property type="project" value="TreeGrafter"/>
</dbReference>
<accession>A0A2H1IT53</accession>
<feature type="modified residue" description="N6-(pyridoxal phosphate)lysine" evidence="3">
    <location>
        <position position="189"/>
    </location>
</feature>
<evidence type="ECO:0000256" key="2">
    <source>
        <dbReference type="PIRSR" id="PIRSR000390-1"/>
    </source>
</evidence>
<dbReference type="InterPro" id="IPR015424">
    <property type="entry name" value="PyrdxlP-dep_Trfase"/>
</dbReference>
<keyword evidence="3 4" id="KW-0663">Pyridoxal phosphate</keyword>
<proteinExistence type="inferred from homology"/>